<name>A0A2N1MVD6_9GLOM</name>
<organism evidence="2 3">
    <name type="scientific">Rhizophagus irregularis</name>
    <dbReference type="NCBI Taxonomy" id="588596"/>
    <lineage>
        <taxon>Eukaryota</taxon>
        <taxon>Fungi</taxon>
        <taxon>Fungi incertae sedis</taxon>
        <taxon>Mucoromycota</taxon>
        <taxon>Glomeromycotina</taxon>
        <taxon>Glomeromycetes</taxon>
        <taxon>Glomerales</taxon>
        <taxon>Glomeraceae</taxon>
        <taxon>Rhizophagus</taxon>
    </lineage>
</organism>
<sequence length="246" mass="30069">MIHARDRYSIKHLNNKHMYRKKLSNFSIRRSHNYQVSKAQEIRFDQAKKCIFHKKELNILDLEYHKFATAQRYRFIFTELQYIHKHIKHLFYNHGLHHRNYKFCTPFFGHPGRRCLRNLIFTLEESSPSDTVYTRIERNTKWRKDAIYHGTSFNRINRRQYLTFSITEFCERFHREMLEFRNQYLQTNDQEERLQIYNKMNTYTKNLSVPDQNRKKTLIDPVAAISEGALAETSDDTRELKRRPNK</sequence>
<proteinExistence type="predicted"/>
<evidence type="ECO:0000259" key="1">
    <source>
        <dbReference type="Pfam" id="PF26638"/>
    </source>
</evidence>
<dbReference type="Pfam" id="PF26638">
    <property type="entry name" value="DUF8211"/>
    <property type="match status" value="1"/>
</dbReference>
<dbReference type="AlphaFoldDB" id="A0A2N1MVD6"/>
<reference evidence="2 3" key="1">
    <citation type="submission" date="2016-04" db="EMBL/GenBank/DDBJ databases">
        <title>Genome analyses suggest a sexual origin of heterokaryosis in a supposedly ancient asexual fungus.</title>
        <authorList>
            <person name="Ropars J."/>
            <person name="Sedzielewska K."/>
            <person name="Noel J."/>
            <person name="Charron P."/>
            <person name="Farinelli L."/>
            <person name="Marton T."/>
            <person name="Kruger M."/>
            <person name="Pelin A."/>
            <person name="Brachmann A."/>
            <person name="Corradi N."/>
        </authorList>
    </citation>
    <scope>NUCLEOTIDE SEQUENCE [LARGE SCALE GENOMIC DNA]</scope>
    <source>
        <strain evidence="2 3">C2</strain>
    </source>
</reference>
<feature type="domain" description="DUF8211" evidence="1">
    <location>
        <begin position="2"/>
        <end position="103"/>
    </location>
</feature>
<evidence type="ECO:0000313" key="3">
    <source>
        <dbReference type="Proteomes" id="UP000233469"/>
    </source>
</evidence>
<reference evidence="2 3" key="2">
    <citation type="submission" date="2017-10" db="EMBL/GenBank/DDBJ databases">
        <title>Extensive intraspecific genome diversity in a model arbuscular mycorrhizal fungus.</title>
        <authorList>
            <person name="Chen E.C.H."/>
            <person name="Morin E."/>
            <person name="Baudet D."/>
            <person name="Noel J."/>
            <person name="Ndikumana S."/>
            <person name="Charron P."/>
            <person name="St-Onge C."/>
            <person name="Giorgi J."/>
            <person name="Grigoriev I.V."/>
            <person name="Roux C."/>
            <person name="Martin F.M."/>
            <person name="Corradi N."/>
        </authorList>
    </citation>
    <scope>NUCLEOTIDE SEQUENCE [LARGE SCALE GENOMIC DNA]</scope>
    <source>
        <strain evidence="2 3">C2</strain>
    </source>
</reference>
<gene>
    <name evidence="2" type="ORF">RhiirC2_785882</name>
</gene>
<accession>A0A2N1MVD6</accession>
<protein>
    <recommendedName>
        <fullName evidence="1">DUF8211 domain-containing protein</fullName>
    </recommendedName>
</protein>
<evidence type="ECO:0000313" key="2">
    <source>
        <dbReference type="EMBL" id="PKK65624.1"/>
    </source>
</evidence>
<dbReference type="EMBL" id="LLXL01001227">
    <property type="protein sequence ID" value="PKK65624.1"/>
    <property type="molecule type" value="Genomic_DNA"/>
</dbReference>
<dbReference type="Proteomes" id="UP000233469">
    <property type="component" value="Unassembled WGS sequence"/>
</dbReference>
<dbReference type="VEuPathDB" id="FungiDB:FUN_023178"/>
<comment type="caution">
    <text evidence="2">The sequence shown here is derived from an EMBL/GenBank/DDBJ whole genome shotgun (WGS) entry which is preliminary data.</text>
</comment>
<dbReference type="InterPro" id="IPR058524">
    <property type="entry name" value="DUF8211"/>
</dbReference>